<dbReference type="SUPFAM" id="SSF51735">
    <property type="entry name" value="NAD(P)-binding Rossmann-fold domains"/>
    <property type="match status" value="1"/>
</dbReference>
<feature type="active site" evidence="7">
    <location>
        <position position="151"/>
    </location>
</feature>
<reference evidence="9" key="1">
    <citation type="journal article" date="2020" name="mSystems">
        <title>Genome- and Community-Level Interaction Insights into Carbon Utilization and Element Cycling Functions of Hydrothermarchaeota in Hydrothermal Sediment.</title>
        <authorList>
            <person name="Zhou Z."/>
            <person name="Liu Y."/>
            <person name="Xu W."/>
            <person name="Pan J."/>
            <person name="Luo Z.H."/>
            <person name="Li M."/>
        </authorList>
    </citation>
    <scope>NUCLEOTIDE SEQUENCE [LARGE SCALE GENOMIC DNA]</scope>
    <source>
        <strain evidence="9">HyVt-485</strain>
    </source>
</reference>
<evidence type="ECO:0000256" key="1">
    <source>
        <dbReference type="ARBA" id="ARBA00004862"/>
    </source>
</evidence>
<dbReference type="InterPro" id="IPR036291">
    <property type="entry name" value="NAD(P)-bd_dom_sf"/>
</dbReference>
<dbReference type="GO" id="GO:0005737">
    <property type="term" value="C:cytoplasm"/>
    <property type="evidence" value="ECO:0007669"/>
    <property type="project" value="UniProtKB-SubCell"/>
</dbReference>
<sequence length="345" mass="37631">MTRLNTAILGASGYTGAEAVRFVLAHPKLRIQALTANRHAGKPYGEVYPHLRDCGLPDLQHWQDVNWDDIDIVFACLPHGASQETIAQIYPNVSKVIDLSADFRLKDPDLYAKTYNRPHAEPDILRTAVYGLTEFARADLKQAKLAACPGCYPTSSLLPLLAVLHMIDPDEIVINALSGVSGAGRKESTALIYPETAEGAHAYAIGTHRHGPEIDQALSLSAGRDVTVSFTPHLVPMNRGMVATICVKPDEGVSVHDIRSALETRFADEYFIHLEGEGITPQTRHVRGSNHCRIGVFQDRRAGRVILTSVIDNLAKGSSGQAVQNLNVMMGWDETLGLKSTPLFP</sequence>
<organism evidence="9">
    <name type="scientific">Hellea balneolensis</name>
    <dbReference type="NCBI Taxonomy" id="287478"/>
    <lineage>
        <taxon>Bacteria</taxon>
        <taxon>Pseudomonadati</taxon>
        <taxon>Pseudomonadota</taxon>
        <taxon>Alphaproteobacteria</taxon>
        <taxon>Maricaulales</taxon>
        <taxon>Robiginitomaculaceae</taxon>
        <taxon>Hellea</taxon>
    </lineage>
</organism>
<keyword evidence="2 7" id="KW-0055">Arginine biosynthesis</keyword>
<dbReference type="GO" id="GO:0003942">
    <property type="term" value="F:N-acetyl-gamma-glutamyl-phosphate reductase activity"/>
    <property type="evidence" value="ECO:0007669"/>
    <property type="project" value="UniProtKB-UniRule"/>
</dbReference>
<comment type="subcellular location">
    <subcellularLocation>
        <location evidence="7">Cytoplasm</location>
    </subcellularLocation>
</comment>
<dbReference type="GO" id="GO:0070401">
    <property type="term" value="F:NADP+ binding"/>
    <property type="evidence" value="ECO:0007669"/>
    <property type="project" value="InterPro"/>
</dbReference>
<dbReference type="PANTHER" id="PTHR32338:SF10">
    <property type="entry name" value="N-ACETYL-GAMMA-GLUTAMYL-PHOSPHATE REDUCTASE, CHLOROPLASTIC-RELATED"/>
    <property type="match status" value="1"/>
</dbReference>
<evidence type="ECO:0000313" key="9">
    <source>
        <dbReference type="EMBL" id="HHL43255.1"/>
    </source>
</evidence>
<evidence type="ECO:0000256" key="2">
    <source>
        <dbReference type="ARBA" id="ARBA00022571"/>
    </source>
</evidence>
<evidence type="ECO:0000256" key="3">
    <source>
        <dbReference type="ARBA" id="ARBA00022605"/>
    </source>
</evidence>
<dbReference type="AlphaFoldDB" id="A0A7C5M3K9"/>
<keyword evidence="5 7" id="KW-0560">Oxidoreductase</keyword>
<evidence type="ECO:0000256" key="5">
    <source>
        <dbReference type="ARBA" id="ARBA00023002"/>
    </source>
</evidence>
<dbReference type="CDD" id="cd17895">
    <property type="entry name" value="AGPR_1_N"/>
    <property type="match status" value="1"/>
</dbReference>
<evidence type="ECO:0000256" key="6">
    <source>
        <dbReference type="ARBA" id="ARBA00050557"/>
    </source>
</evidence>
<gene>
    <name evidence="7" type="primary">argC</name>
    <name evidence="9" type="ORF">ENJ42_06540</name>
</gene>
<evidence type="ECO:0000259" key="8">
    <source>
        <dbReference type="SMART" id="SM00859"/>
    </source>
</evidence>
<dbReference type="HAMAP" id="MF_00150">
    <property type="entry name" value="ArgC_type1"/>
    <property type="match status" value="1"/>
</dbReference>
<comment type="function">
    <text evidence="7">Catalyzes the NADPH-dependent reduction of N-acetyl-5-glutamyl phosphate to yield N-acetyl-L-glutamate 5-semialdehyde.</text>
</comment>
<dbReference type="Proteomes" id="UP000885830">
    <property type="component" value="Unassembled WGS sequence"/>
</dbReference>
<dbReference type="InterPro" id="IPR000706">
    <property type="entry name" value="AGPR_type-1"/>
</dbReference>
<dbReference type="FunFam" id="3.30.360.10:FF:000014">
    <property type="entry name" value="N-acetyl-gamma-glutamyl-phosphate reductase"/>
    <property type="match status" value="1"/>
</dbReference>
<dbReference type="EMBL" id="DRMJ01000336">
    <property type="protein sequence ID" value="HHL43255.1"/>
    <property type="molecule type" value="Genomic_DNA"/>
</dbReference>
<dbReference type="PANTHER" id="PTHR32338">
    <property type="entry name" value="N-ACETYL-GAMMA-GLUTAMYL-PHOSPHATE REDUCTASE, CHLOROPLASTIC-RELATED-RELATED"/>
    <property type="match status" value="1"/>
</dbReference>
<protein>
    <recommendedName>
        <fullName evidence="7">N-acetyl-gamma-glutamyl-phosphate reductase</fullName>
        <shortName evidence="7">AGPR</shortName>
        <ecNumber evidence="7">1.2.1.38</ecNumber>
    </recommendedName>
    <alternativeName>
        <fullName evidence="7">N-acetyl-glutamate semialdehyde dehydrogenase</fullName>
        <shortName evidence="7">NAGSA dehydrogenase</shortName>
    </alternativeName>
</protein>
<feature type="domain" description="Semialdehyde dehydrogenase NAD-binding" evidence="8">
    <location>
        <begin position="5"/>
        <end position="143"/>
    </location>
</feature>
<keyword evidence="7" id="KW-0963">Cytoplasm</keyword>
<comment type="pathway">
    <text evidence="1 7">Amino-acid biosynthesis; L-arginine biosynthesis; N(2)-acetyl-L-ornithine from L-glutamate: step 3/4.</text>
</comment>
<comment type="catalytic activity">
    <reaction evidence="6 7">
        <text>N-acetyl-L-glutamate 5-semialdehyde + phosphate + NADP(+) = N-acetyl-L-glutamyl 5-phosphate + NADPH + H(+)</text>
        <dbReference type="Rhea" id="RHEA:21588"/>
        <dbReference type="ChEBI" id="CHEBI:15378"/>
        <dbReference type="ChEBI" id="CHEBI:29123"/>
        <dbReference type="ChEBI" id="CHEBI:43474"/>
        <dbReference type="ChEBI" id="CHEBI:57783"/>
        <dbReference type="ChEBI" id="CHEBI:57936"/>
        <dbReference type="ChEBI" id="CHEBI:58349"/>
        <dbReference type="EC" id="1.2.1.38"/>
    </reaction>
</comment>
<dbReference type="NCBIfam" id="TIGR01850">
    <property type="entry name" value="argC"/>
    <property type="match status" value="1"/>
</dbReference>
<dbReference type="InterPro" id="IPR000534">
    <property type="entry name" value="Semialdehyde_DH_NAD-bd"/>
</dbReference>
<comment type="caution">
    <text evidence="9">The sequence shown here is derived from an EMBL/GenBank/DDBJ whole genome shotgun (WGS) entry which is preliminary data.</text>
</comment>
<dbReference type="Gene3D" id="3.30.360.10">
    <property type="entry name" value="Dihydrodipicolinate Reductase, domain 2"/>
    <property type="match status" value="1"/>
</dbReference>
<comment type="similarity">
    <text evidence="7">Belongs to the NAGSA dehydrogenase family. Type 1 subfamily.</text>
</comment>
<dbReference type="SMART" id="SM00859">
    <property type="entry name" value="Semialdhyde_dh"/>
    <property type="match status" value="1"/>
</dbReference>
<dbReference type="GO" id="GO:0051287">
    <property type="term" value="F:NAD binding"/>
    <property type="evidence" value="ECO:0007669"/>
    <property type="project" value="InterPro"/>
</dbReference>
<dbReference type="SUPFAM" id="SSF55347">
    <property type="entry name" value="Glyceraldehyde-3-phosphate dehydrogenase-like, C-terminal domain"/>
    <property type="match status" value="1"/>
</dbReference>
<dbReference type="InterPro" id="IPR050085">
    <property type="entry name" value="AGPR"/>
</dbReference>
<dbReference type="Gene3D" id="3.40.50.720">
    <property type="entry name" value="NAD(P)-binding Rossmann-like Domain"/>
    <property type="match status" value="1"/>
</dbReference>
<keyword evidence="4 7" id="KW-0521">NADP</keyword>
<dbReference type="Pfam" id="PF01118">
    <property type="entry name" value="Semialdhyde_dh"/>
    <property type="match status" value="1"/>
</dbReference>
<evidence type="ECO:0000256" key="4">
    <source>
        <dbReference type="ARBA" id="ARBA00022857"/>
    </source>
</evidence>
<dbReference type="GO" id="GO:0006526">
    <property type="term" value="P:L-arginine biosynthetic process"/>
    <property type="evidence" value="ECO:0007669"/>
    <property type="project" value="UniProtKB-UniRule"/>
</dbReference>
<dbReference type="Pfam" id="PF22698">
    <property type="entry name" value="Semialdhyde_dhC_1"/>
    <property type="match status" value="1"/>
</dbReference>
<name>A0A7C5M3K9_9PROT</name>
<accession>A0A7C5M3K9</accession>
<dbReference type="InterPro" id="IPR058924">
    <property type="entry name" value="AGPR_dimerisation_dom"/>
</dbReference>
<evidence type="ECO:0000256" key="7">
    <source>
        <dbReference type="HAMAP-Rule" id="MF_00150"/>
    </source>
</evidence>
<proteinExistence type="inferred from homology"/>
<dbReference type="CDD" id="cd23934">
    <property type="entry name" value="AGPR_1_C"/>
    <property type="match status" value="1"/>
</dbReference>
<keyword evidence="3 7" id="KW-0028">Amino-acid biosynthesis</keyword>
<dbReference type="EC" id="1.2.1.38" evidence="7"/>
<dbReference type="UniPathway" id="UPA00068">
    <property type="reaction ID" value="UER00108"/>
</dbReference>